<comment type="caution">
    <text evidence="2">The sequence shown here is derived from an EMBL/GenBank/DDBJ whole genome shotgun (WGS) entry which is preliminary data.</text>
</comment>
<keyword evidence="1" id="KW-0472">Membrane</keyword>
<evidence type="ECO:0000313" key="2">
    <source>
        <dbReference type="EMBL" id="VZO37761.1"/>
    </source>
</evidence>
<keyword evidence="3" id="KW-1185">Reference proteome</keyword>
<protein>
    <submittedName>
        <fullName evidence="2">Uncharacterized protein</fullName>
    </submittedName>
</protein>
<evidence type="ECO:0000256" key="1">
    <source>
        <dbReference type="SAM" id="Phobius"/>
    </source>
</evidence>
<evidence type="ECO:0000313" key="3">
    <source>
        <dbReference type="Proteomes" id="UP000419743"/>
    </source>
</evidence>
<feature type="transmembrane region" description="Helical" evidence="1">
    <location>
        <begin position="68"/>
        <end position="91"/>
    </location>
</feature>
<organism evidence="2 3">
    <name type="scientific">Occultella aeris</name>
    <dbReference type="NCBI Taxonomy" id="2761496"/>
    <lineage>
        <taxon>Bacteria</taxon>
        <taxon>Bacillati</taxon>
        <taxon>Actinomycetota</taxon>
        <taxon>Actinomycetes</taxon>
        <taxon>Micrococcales</taxon>
        <taxon>Ruaniaceae</taxon>
        <taxon>Occultella</taxon>
    </lineage>
</organism>
<dbReference type="AlphaFoldDB" id="A0A7M4DKR9"/>
<feature type="transmembrane region" description="Helical" evidence="1">
    <location>
        <begin position="22"/>
        <end position="47"/>
    </location>
</feature>
<dbReference type="Proteomes" id="UP000419743">
    <property type="component" value="Unassembled WGS sequence"/>
</dbReference>
<gene>
    <name evidence="2" type="ORF">HALOF300_02733</name>
</gene>
<dbReference type="EMBL" id="CACRYJ010000036">
    <property type="protein sequence ID" value="VZO37761.1"/>
    <property type="molecule type" value="Genomic_DNA"/>
</dbReference>
<accession>A0A7M4DKR9</accession>
<keyword evidence="1" id="KW-1133">Transmembrane helix</keyword>
<dbReference type="RefSeq" id="WP_156741460.1">
    <property type="nucleotide sequence ID" value="NZ_CACRYJ010000036.1"/>
</dbReference>
<name>A0A7M4DKR9_9MICO</name>
<sequence>MTPLGPDDTWLDMPEAAVLREIAGGVLALALLASVAILAVGSLVWALERAGVVAMTQQGLARMGRAMVGAVVLGGLSGLVGFGARVFALAMG</sequence>
<proteinExistence type="predicted"/>
<keyword evidence="1" id="KW-0812">Transmembrane</keyword>
<reference evidence="2 3" key="1">
    <citation type="submission" date="2019-11" db="EMBL/GenBank/DDBJ databases">
        <authorList>
            <person name="Criscuolo A."/>
        </authorList>
    </citation>
    <scope>NUCLEOTIDE SEQUENCE [LARGE SCALE GENOMIC DNA]</scope>
    <source>
        <strain evidence="2">CIP111667</strain>
    </source>
</reference>